<evidence type="ECO:0000256" key="11">
    <source>
        <dbReference type="ARBA" id="ARBA00048366"/>
    </source>
</evidence>
<dbReference type="PANTHER" id="PTHR17490">
    <property type="entry name" value="SUA5"/>
    <property type="match status" value="1"/>
</dbReference>
<dbReference type="GO" id="GO:0005524">
    <property type="term" value="F:ATP binding"/>
    <property type="evidence" value="ECO:0007669"/>
    <property type="project" value="UniProtKB-KW"/>
</dbReference>
<keyword evidence="5 13" id="KW-0808">Transferase</keyword>
<dbReference type="SUPFAM" id="SSF55821">
    <property type="entry name" value="YrdC/RibB"/>
    <property type="match status" value="1"/>
</dbReference>
<dbReference type="NCBIfam" id="TIGR00057">
    <property type="entry name" value="L-threonylcarbamoyladenylate synthase"/>
    <property type="match status" value="1"/>
</dbReference>
<evidence type="ECO:0000256" key="3">
    <source>
        <dbReference type="ARBA" id="ARBA00012584"/>
    </source>
</evidence>
<dbReference type="InterPro" id="IPR050156">
    <property type="entry name" value="TC-AMP_synthase_SUA5"/>
</dbReference>
<keyword evidence="8" id="KW-0547">Nucleotide-binding</keyword>
<dbReference type="Gene3D" id="3.90.870.10">
    <property type="entry name" value="DHBP synthase"/>
    <property type="match status" value="1"/>
</dbReference>
<dbReference type="InterPro" id="IPR006070">
    <property type="entry name" value="Sua5-like_dom"/>
</dbReference>
<gene>
    <name evidence="13" type="ORF">MNBD_DELTA03-789</name>
</gene>
<name>A0A3B0VUB6_9ZZZZ</name>
<keyword evidence="6" id="KW-0819">tRNA processing</keyword>
<comment type="catalytic activity">
    <reaction evidence="11">
        <text>L-threonine + hydrogencarbonate + ATP = L-threonylcarbamoyladenylate + diphosphate + H2O</text>
        <dbReference type="Rhea" id="RHEA:36407"/>
        <dbReference type="ChEBI" id="CHEBI:15377"/>
        <dbReference type="ChEBI" id="CHEBI:17544"/>
        <dbReference type="ChEBI" id="CHEBI:30616"/>
        <dbReference type="ChEBI" id="CHEBI:33019"/>
        <dbReference type="ChEBI" id="CHEBI:57926"/>
        <dbReference type="ChEBI" id="CHEBI:73682"/>
        <dbReference type="EC" id="2.7.7.87"/>
    </reaction>
</comment>
<dbReference type="EC" id="2.7.7.87" evidence="3"/>
<dbReference type="EMBL" id="UOEX01000414">
    <property type="protein sequence ID" value="VAW42067.1"/>
    <property type="molecule type" value="Genomic_DNA"/>
</dbReference>
<evidence type="ECO:0000259" key="12">
    <source>
        <dbReference type="PROSITE" id="PS51163"/>
    </source>
</evidence>
<protein>
    <recommendedName>
        <fullName evidence="10">L-threonylcarbamoyladenylate synthase</fullName>
        <ecNumber evidence="3">2.7.7.87</ecNumber>
    </recommendedName>
    <alternativeName>
        <fullName evidence="10">L-threonylcarbamoyladenylate synthase</fullName>
    </alternativeName>
</protein>
<dbReference type="GO" id="GO:0008033">
    <property type="term" value="P:tRNA processing"/>
    <property type="evidence" value="ECO:0007669"/>
    <property type="project" value="UniProtKB-KW"/>
</dbReference>
<dbReference type="InterPro" id="IPR017945">
    <property type="entry name" value="DHBP_synth_RibB-like_a/b_dom"/>
</dbReference>
<evidence type="ECO:0000256" key="4">
    <source>
        <dbReference type="ARBA" id="ARBA00022490"/>
    </source>
</evidence>
<evidence type="ECO:0000256" key="1">
    <source>
        <dbReference type="ARBA" id="ARBA00004496"/>
    </source>
</evidence>
<dbReference type="PROSITE" id="PS51163">
    <property type="entry name" value="YRDC"/>
    <property type="match status" value="1"/>
</dbReference>
<evidence type="ECO:0000256" key="6">
    <source>
        <dbReference type="ARBA" id="ARBA00022694"/>
    </source>
</evidence>
<evidence type="ECO:0000313" key="13">
    <source>
        <dbReference type="EMBL" id="VAW42067.1"/>
    </source>
</evidence>
<dbReference type="GO" id="GO:0061710">
    <property type="term" value="F:L-threonylcarbamoyladenylate synthase"/>
    <property type="evidence" value="ECO:0007669"/>
    <property type="project" value="UniProtKB-EC"/>
</dbReference>
<keyword evidence="9" id="KW-0067">ATP-binding</keyword>
<evidence type="ECO:0000256" key="5">
    <source>
        <dbReference type="ARBA" id="ARBA00022679"/>
    </source>
</evidence>
<comment type="similarity">
    <text evidence="2">Belongs to the SUA5 family.</text>
</comment>
<evidence type="ECO:0000256" key="10">
    <source>
        <dbReference type="ARBA" id="ARBA00029774"/>
    </source>
</evidence>
<sequence length="196" mass="20650">MESSLAVKEAAAIILEGGIVAFPTETYYGLAVDPFNRQALDRLFALKQRSLSKPVLTIIENQAQLSTITTGIPPRFNPLMARFWPGPLTLIFDARSELPARITAASGTIGARISSHSLAHALVKAVGRPITATSANISGQPPALDAARLRAIFGRGLDYILDGGLTPGGQGSTIIGCQGDELRLLRPGVIKVPVNG</sequence>
<reference evidence="13" key="1">
    <citation type="submission" date="2018-06" db="EMBL/GenBank/DDBJ databases">
        <authorList>
            <person name="Zhirakovskaya E."/>
        </authorList>
    </citation>
    <scope>NUCLEOTIDE SEQUENCE</scope>
</reference>
<proteinExistence type="inferred from homology"/>
<organism evidence="13">
    <name type="scientific">hydrothermal vent metagenome</name>
    <dbReference type="NCBI Taxonomy" id="652676"/>
    <lineage>
        <taxon>unclassified sequences</taxon>
        <taxon>metagenomes</taxon>
        <taxon>ecological metagenomes</taxon>
    </lineage>
</organism>
<dbReference type="Pfam" id="PF01300">
    <property type="entry name" value="Sua5_yciO_yrdC"/>
    <property type="match status" value="1"/>
</dbReference>
<dbReference type="GO" id="GO:0006450">
    <property type="term" value="P:regulation of translational fidelity"/>
    <property type="evidence" value="ECO:0007669"/>
    <property type="project" value="TreeGrafter"/>
</dbReference>
<evidence type="ECO:0000256" key="2">
    <source>
        <dbReference type="ARBA" id="ARBA00007663"/>
    </source>
</evidence>
<keyword evidence="7 13" id="KW-0548">Nucleotidyltransferase</keyword>
<dbReference type="AlphaFoldDB" id="A0A3B0VUB6"/>
<evidence type="ECO:0000256" key="8">
    <source>
        <dbReference type="ARBA" id="ARBA00022741"/>
    </source>
</evidence>
<feature type="domain" description="YrdC-like" evidence="12">
    <location>
        <begin position="4"/>
        <end position="190"/>
    </location>
</feature>
<accession>A0A3B0VUB6</accession>
<dbReference type="GO" id="GO:0003725">
    <property type="term" value="F:double-stranded RNA binding"/>
    <property type="evidence" value="ECO:0007669"/>
    <property type="project" value="InterPro"/>
</dbReference>
<keyword evidence="4" id="KW-0963">Cytoplasm</keyword>
<dbReference type="GO" id="GO:0000049">
    <property type="term" value="F:tRNA binding"/>
    <property type="evidence" value="ECO:0007669"/>
    <property type="project" value="TreeGrafter"/>
</dbReference>
<dbReference type="GO" id="GO:0005737">
    <property type="term" value="C:cytoplasm"/>
    <property type="evidence" value="ECO:0007669"/>
    <property type="project" value="UniProtKB-SubCell"/>
</dbReference>
<comment type="subcellular location">
    <subcellularLocation>
        <location evidence="1">Cytoplasm</location>
    </subcellularLocation>
</comment>
<dbReference type="PANTHER" id="PTHR17490:SF16">
    <property type="entry name" value="THREONYLCARBAMOYL-AMP SYNTHASE"/>
    <property type="match status" value="1"/>
</dbReference>
<evidence type="ECO:0000256" key="7">
    <source>
        <dbReference type="ARBA" id="ARBA00022695"/>
    </source>
</evidence>
<evidence type="ECO:0000256" key="9">
    <source>
        <dbReference type="ARBA" id="ARBA00022840"/>
    </source>
</evidence>